<dbReference type="Pfam" id="PF03601">
    <property type="entry name" value="Cons_hypoth698"/>
    <property type="match status" value="1"/>
</dbReference>
<dbReference type="AlphaFoldDB" id="A0A7G8BMS0"/>
<proteinExistence type="inferred from homology"/>
<keyword evidence="9" id="KW-1185">Reference proteome</keyword>
<feature type="transmembrane region" description="Helical" evidence="7">
    <location>
        <begin position="289"/>
        <end position="306"/>
    </location>
</feature>
<dbReference type="InterPro" id="IPR018383">
    <property type="entry name" value="UPF0324_pro"/>
</dbReference>
<keyword evidence="5 7" id="KW-1133">Transmembrane helix</keyword>
<evidence type="ECO:0000256" key="1">
    <source>
        <dbReference type="ARBA" id="ARBA00004651"/>
    </source>
</evidence>
<comment type="similarity">
    <text evidence="2">Belongs to the UPF0324 family.</text>
</comment>
<dbReference type="RefSeq" id="WP_186745528.1">
    <property type="nucleotide sequence ID" value="NZ_CP060394.1"/>
</dbReference>
<keyword evidence="3" id="KW-1003">Cell membrane</keyword>
<dbReference type="KEGG" id="adin:H7849_07985"/>
<evidence type="ECO:0000313" key="9">
    <source>
        <dbReference type="Proteomes" id="UP000515312"/>
    </source>
</evidence>
<feature type="transmembrane region" description="Helical" evidence="7">
    <location>
        <begin position="98"/>
        <end position="119"/>
    </location>
</feature>
<evidence type="ECO:0000313" key="8">
    <source>
        <dbReference type="EMBL" id="QNI33840.1"/>
    </source>
</evidence>
<name>A0A7G8BMS0_9BACT</name>
<feature type="transmembrane region" description="Helical" evidence="7">
    <location>
        <begin position="217"/>
        <end position="240"/>
    </location>
</feature>
<evidence type="ECO:0000256" key="7">
    <source>
        <dbReference type="SAM" id="Phobius"/>
    </source>
</evidence>
<sequence length="343" mass="36306">MTTFTDTERSVRFERLQLTFNQFHQRASGRAKTIFLVAVVLASSGLISPPLALVAGLIYGLTLAHPYQAESKQLAKFLLQASVVLLGFGMNLGQVMRAGGAGFLYTATGISLTLALGWISGRLIKVPQRQSFLISAGTAICGGSAIAALGPVMSASEEEMAVSLGIVFVLNSVALIFFPLIGNALHLTQTQFGLWAALAIHDTSSVVGASAKYGNLALAVGTTVKLARALWIVPLSLVTAAVNRRRNANTSQSKASIQWPWFILFFSVAAILNTYVPVFSIFYPALNRLGKAGLIVTLFLIGSGINKQTLGRVGARPLIQGIALWVVVALASLAAITEGLVHL</sequence>
<feature type="transmembrane region" description="Helical" evidence="7">
    <location>
        <begin position="74"/>
        <end position="92"/>
    </location>
</feature>
<reference evidence="8 9" key="1">
    <citation type="submission" date="2020-08" db="EMBL/GenBank/DDBJ databases">
        <title>Edaphobacter telluris sp. nov. and Acidobacterium dinghuensis sp. nov., two acidobacteria isolated from forest soil.</title>
        <authorList>
            <person name="Fu J."/>
            <person name="Qiu L."/>
        </authorList>
    </citation>
    <scope>NUCLEOTIDE SEQUENCE [LARGE SCALE GENOMIC DNA]</scope>
    <source>
        <strain evidence="8">4Y35</strain>
    </source>
</reference>
<keyword evidence="6 7" id="KW-0472">Membrane</keyword>
<evidence type="ECO:0000256" key="5">
    <source>
        <dbReference type="ARBA" id="ARBA00022989"/>
    </source>
</evidence>
<comment type="subcellular location">
    <subcellularLocation>
        <location evidence="1">Cell membrane</location>
        <topology evidence="1">Multi-pass membrane protein</topology>
    </subcellularLocation>
</comment>
<accession>A0A7G8BMS0</accession>
<feature type="transmembrane region" description="Helical" evidence="7">
    <location>
        <begin position="261"/>
        <end position="283"/>
    </location>
</feature>
<gene>
    <name evidence="8" type="ORF">H7849_07985</name>
</gene>
<feature type="transmembrane region" description="Helical" evidence="7">
    <location>
        <begin position="131"/>
        <end position="154"/>
    </location>
</feature>
<dbReference type="PANTHER" id="PTHR30106:SF1">
    <property type="entry name" value="UPF0324 MEMBRANE PROTEIN FN0533"/>
    <property type="match status" value="1"/>
</dbReference>
<dbReference type="PANTHER" id="PTHR30106">
    <property type="entry name" value="INNER MEMBRANE PROTEIN YEIH-RELATED"/>
    <property type="match status" value="1"/>
</dbReference>
<evidence type="ECO:0000256" key="2">
    <source>
        <dbReference type="ARBA" id="ARBA00007977"/>
    </source>
</evidence>
<dbReference type="Proteomes" id="UP000515312">
    <property type="component" value="Chromosome"/>
</dbReference>
<dbReference type="EMBL" id="CP060394">
    <property type="protein sequence ID" value="QNI33840.1"/>
    <property type="molecule type" value="Genomic_DNA"/>
</dbReference>
<organism evidence="8 9">
    <name type="scientific">Alloacidobacterium dinghuense</name>
    <dbReference type="NCBI Taxonomy" id="2763107"/>
    <lineage>
        <taxon>Bacteria</taxon>
        <taxon>Pseudomonadati</taxon>
        <taxon>Acidobacteriota</taxon>
        <taxon>Terriglobia</taxon>
        <taxon>Terriglobales</taxon>
        <taxon>Acidobacteriaceae</taxon>
        <taxon>Alloacidobacterium</taxon>
    </lineage>
</organism>
<evidence type="ECO:0000256" key="6">
    <source>
        <dbReference type="ARBA" id="ARBA00023136"/>
    </source>
</evidence>
<feature type="transmembrane region" description="Helical" evidence="7">
    <location>
        <begin position="34"/>
        <end position="62"/>
    </location>
</feature>
<evidence type="ECO:0000256" key="3">
    <source>
        <dbReference type="ARBA" id="ARBA00022475"/>
    </source>
</evidence>
<keyword evidence="4 7" id="KW-0812">Transmembrane</keyword>
<evidence type="ECO:0000256" key="4">
    <source>
        <dbReference type="ARBA" id="ARBA00022692"/>
    </source>
</evidence>
<feature type="transmembrane region" description="Helical" evidence="7">
    <location>
        <begin position="160"/>
        <end position="180"/>
    </location>
</feature>
<feature type="transmembrane region" description="Helical" evidence="7">
    <location>
        <begin position="318"/>
        <end position="337"/>
    </location>
</feature>
<dbReference type="GO" id="GO:0005886">
    <property type="term" value="C:plasma membrane"/>
    <property type="evidence" value="ECO:0007669"/>
    <property type="project" value="UniProtKB-SubCell"/>
</dbReference>
<protein>
    <submittedName>
        <fullName evidence="8">Putative sulfate exporter family transporter</fullName>
    </submittedName>
</protein>